<keyword evidence="3 6" id="KW-1133">Transmembrane helix</keyword>
<comment type="caution">
    <text evidence="7">The sequence shown here is derived from an EMBL/GenBank/DDBJ whole genome shotgun (WGS) entry which is preliminary data.</text>
</comment>
<evidence type="ECO:0008006" key="9">
    <source>
        <dbReference type="Google" id="ProtNLM"/>
    </source>
</evidence>
<evidence type="ECO:0000256" key="4">
    <source>
        <dbReference type="ARBA" id="ARBA00023136"/>
    </source>
</evidence>
<dbReference type="EMBL" id="JAFJYH010000347">
    <property type="protein sequence ID" value="KAG4412871.1"/>
    <property type="molecule type" value="Genomic_DNA"/>
</dbReference>
<feature type="region of interest" description="Disordered" evidence="5">
    <location>
        <begin position="151"/>
        <end position="188"/>
    </location>
</feature>
<dbReference type="InterPro" id="IPR051694">
    <property type="entry name" value="Immunoregulatory_rcpt-like"/>
</dbReference>
<dbReference type="GO" id="GO:0016020">
    <property type="term" value="C:membrane"/>
    <property type="evidence" value="ECO:0007669"/>
    <property type="project" value="UniProtKB-SubCell"/>
</dbReference>
<accession>A0A8H7VZY0</accession>
<dbReference type="GO" id="GO:0071944">
    <property type="term" value="C:cell periphery"/>
    <property type="evidence" value="ECO:0007669"/>
    <property type="project" value="UniProtKB-ARBA"/>
</dbReference>
<evidence type="ECO:0000256" key="2">
    <source>
        <dbReference type="ARBA" id="ARBA00022692"/>
    </source>
</evidence>
<keyword evidence="2 6" id="KW-0812">Transmembrane</keyword>
<keyword evidence="4 6" id="KW-0472">Membrane</keyword>
<evidence type="ECO:0000256" key="6">
    <source>
        <dbReference type="SAM" id="Phobius"/>
    </source>
</evidence>
<proteinExistence type="predicted"/>
<reference evidence="7" key="1">
    <citation type="submission" date="2021-02" db="EMBL/GenBank/DDBJ databases">
        <title>Genome sequence Cadophora malorum strain M34.</title>
        <authorList>
            <person name="Stefanovic E."/>
            <person name="Vu D."/>
            <person name="Scully C."/>
            <person name="Dijksterhuis J."/>
            <person name="Roader J."/>
            <person name="Houbraken J."/>
        </authorList>
    </citation>
    <scope>NUCLEOTIDE SEQUENCE</scope>
    <source>
        <strain evidence="7">M34</strain>
    </source>
</reference>
<dbReference type="Proteomes" id="UP000664132">
    <property type="component" value="Unassembled WGS sequence"/>
</dbReference>
<evidence type="ECO:0000256" key="5">
    <source>
        <dbReference type="SAM" id="MobiDB-lite"/>
    </source>
</evidence>
<dbReference type="PANTHER" id="PTHR15549">
    <property type="entry name" value="PAIRED IMMUNOGLOBULIN-LIKE TYPE 2 RECEPTOR"/>
    <property type="match status" value="1"/>
</dbReference>
<comment type="subcellular location">
    <subcellularLocation>
        <location evidence="1">Membrane</location>
        <topology evidence="1">Single-pass membrane protein</topology>
    </subcellularLocation>
</comment>
<evidence type="ECO:0000313" key="8">
    <source>
        <dbReference type="Proteomes" id="UP000664132"/>
    </source>
</evidence>
<protein>
    <recommendedName>
        <fullName evidence="9">Mid2 domain-containing protein</fullName>
    </recommendedName>
</protein>
<evidence type="ECO:0000256" key="1">
    <source>
        <dbReference type="ARBA" id="ARBA00004167"/>
    </source>
</evidence>
<feature type="region of interest" description="Disordered" evidence="5">
    <location>
        <begin position="223"/>
        <end position="269"/>
    </location>
</feature>
<dbReference type="AlphaFoldDB" id="A0A8H7VZY0"/>
<name>A0A8H7VZY0_9HELO</name>
<gene>
    <name evidence="7" type="ORF">IFR04_013980</name>
</gene>
<organism evidence="7 8">
    <name type="scientific">Cadophora malorum</name>
    <dbReference type="NCBI Taxonomy" id="108018"/>
    <lineage>
        <taxon>Eukaryota</taxon>
        <taxon>Fungi</taxon>
        <taxon>Dikarya</taxon>
        <taxon>Ascomycota</taxon>
        <taxon>Pezizomycotina</taxon>
        <taxon>Leotiomycetes</taxon>
        <taxon>Helotiales</taxon>
        <taxon>Ploettnerulaceae</taxon>
        <taxon>Cadophora</taxon>
    </lineage>
</organism>
<feature type="transmembrane region" description="Helical" evidence="6">
    <location>
        <begin position="194"/>
        <end position="216"/>
    </location>
</feature>
<evidence type="ECO:0000313" key="7">
    <source>
        <dbReference type="EMBL" id="KAG4412871.1"/>
    </source>
</evidence>
<keyword evidence="8" id="KW-1185">Reference proteome</keyword>
<dbReference type="PANTHER" id="PTHR15549:SF26">
    <property type="entry name" value="AXIAL BUDDING PATTERN PROTEIN 2-RELATED"/>
    <property type="match status" value="1"/>
</dbReference>
<dbReference type="OrthoDB" id="3945612at2759"/>
<sequence length="269" mass="28264">MSKSDSFDNYFFTSNLTDYVCPGFGSAKCPPPQACARDSRTGSTYCCDTKNPNSPNQGRVCWSIGRDCKSDGSTKECGDGNSVFCCLNNTEVCTRNKGQTNNCWNTAHDTLADISRSVLNDTYLSLSSSRPSLSSWTFSPASLLAATQISSSSTTSSTPSSSSTTPPAVSATVTDSPTPTPSSDSGSSGISGGAIGGIVVGVVAVLALVAGFGFYYSRRRNRQKRVEMPAEPAPPVYKDDGAVKVELSSQPRPQELSADPQVAELEAGR</sequence>
<evidence type="ECO:0000256" key="3">
    <source>
        <dbReference type="ARBA" id="ARBA00022989"/>
    </source>
</evidence>